<name>A0A914C389_9BILA</name>
<feature type="domain" description="Apple" evidence="2">
    <location>
        <begin position="60"/>
        <end position="150"/>
    </location>
</feature>
<feature type="region of interest" description="Disordered" evidence="1">
    <location>
        <begin position="401"/>
        <end position="538"/>
    </location>
</feature>
<dbReference type="SMART" id="SM00473">
    <property type="entry name" value="PAN_AP"/>
    <property type="match status" value="2"/>
</dbReference>
<dbReference type="Proteomes" id="UP000887540">
    <property type="component" value="Unplaced"/>
</dbReference>
<dbReference type="InterPro" id="IPR052774">
    <property type="entry name" value="Celegans_DevNeuronal_Protein"/>
</dbReference>
<accession>A0A914C389</accession>
<keyword evidence="4" id="KW-1185">Reference proteome</keyword>
<dbReference type="SMART" id="SM00241">
    <property type="entry name" value="ZP"/>
    <property type="match status" value="1"/>
</dbReference>
<dbReference type="InterPro" id="IPR001507">
    <property type="entry name" value="ZP_dom"/>
</dbReference>
<protein>
    <submittedName>
        <fullName evidence="5">Apple domain-containing protein</fullName>
    </submittedName>
</protein>
<dbReference type="PROSITE" id="PS50948">
    <property type="entry name" value="PAN"/>
    <property type="match status" value="2"/>
</dbReference>
<evidence type="ECO:0000313" key="5">
    <source>
        <dbReference type="WBParaSite" id="ACRNAN_Path_194.g681.t3"/>
    </source>
</evidence>
<feature type="compositionally biased region" description="Low complexity" evidence="1">
    <location>
        <begin position="506"/>
        <end position="518"/>
    </location>
</feature>
<evidence type="ECO:0000313" key="4">
    <source>
        <dbReference type="Proteomes" id="UP000887540"/>
    </source>
</evidence>
<dbReference type="PANTHER" id="PTHR47327">
    <property type="entry name" value="FI18240P1-RELATED"/>
    <property type="match status" value="1"/>
</dbReference>
<dbReference type="CDD" id="cd01099">
    <property type="entry name" value="PAN_AP_HGF"/>
    <property type="match status" value="1"/>
</dbReference>
<dbReference type="PROSITE" id="PS51034">
    <property type="entry name" value="ZP_2"/>
    <property type="match status" value="1"/>
</dbReference>
<evidence type="ECO:0000259" key="2">
    <source>
        <dbReference type="PROSITE" id="PS50948"/>
    </source>
</evidence>
<feature type="domain" description="Apple" evidence="2">
    <location>
        <begin position="157"/>
        <end position="243"/>
    </location>
</feature>
<feature type="compositionally biased region" description="Low complexity" evidence="1">
    <location>
        <begin position="419"/>
        <end position="499"/>
    </location>
</feature>
<feature type="compositionally biased region" description="Pro residues" evidence="1">
    <location>
        <begin position="519"/>
        <end position="532"/>
    </location>
</feature>
<proteinExistence type="predicted"/>
<dbReference type="Gene3D" id="3.50.4.10">
    <property type="entry name" value="Hepatocyte Growth Factor"/>
    <property type="match status" value="1"/>
</dbReference>
<feature type="compositionally biased region" description="Basic and acidic residues" evidence="1">
    <location>
        <begin position="401"/>
        <end position="410"/>
    </location>
</feature>
<dbReference type="Pfam" id="PF00024">
    <property type="entry name" value="PAN_1"/>
    <property type="match status" value="1"/>
</dbReference>
<organism evidence="4 5">
    <name type="scientific">Acrobeloides nanus</name>
    <dbReference type="NCBI Taxonomy" id="290746"/>
    <lineage>
        <taxon>Eukaryota</taxon>
        <taxon>Metazoa</taxon>
        <taxon>Ecdysozoa</taxon>
        <taxon>Nematoda</taxon>
        <taxon>Chromadorea</taxon>
        <taxon>Rhabditida</taxon>
        <taxon>Tylenchina</taxon>
        <taxon>Cephalobomorpha</taxon>
        <taxon>Cephaloboidea</taxon>
        <taxon>Cephalobidae</taxon>
        <taxon>Acrobeloides</taxon>
    </lineage>
</organism>
<evidence type="ECO:0000259" key="3">
    <source>
        <dbReference type="PROSITE" id="PS51034"/>
    </source>
</evidence>
<dbReference type="WBParaSite" id="ACRNAN_Path_194.g681.t3">
    <property type="protein sequence ID" value="ACRNAN_Path_194.g681.t3"/>
    <property type="gene ID" value="ACRNAN_Path_194.g681"/>
</dbReference>
<evidence type="ECO:0000256" key="1">
    <source>
        <dbReference type="SAM" id="MobiDB-lite"/>
    </source>
</evidence>
<feature type="domain" description="ZP" evidence="3">
    <location>
        <begin position="255"/>
        <end position="684"/>
    </location>
</feature>
<dbReference type="GO" id="GO:0009653">
    <property type="term" value="P:anatomical structure morphogenesis"/>
    <property type="evidence" value="ECO:0007669"/>
    <property type="project" value="TreeGrafter"/>
</dbReference>
<dbReference type="AlphaFoldDB" id="A0A914C389"/>
<dbReference type="PANTHER" id="PTHR47327:SF6">
    <property type="entry name" value="PROTEIN LET-653"/>
    <property type="match status" value="1"/>
</dbReference>
<reference evidence="5" key="1">
    <citation type="submission" date="2022-11" db="UniProtKB">
        <authorList>
            <consortium name="WormBaseParasite"/>
        </authorList>
    </citation>
    <scope>IDENTIFICATION</scope>
</reference>
<dbReference type="SUPFAM" id="SSF57414">
    <property type="entry name" value="Hairpin loop containing domain-like"/>
    <property type="match status" value="1"/>
</dbReference>
<sequence length="778" mass="86885">MIQSIIPLKANVVQRNVYKKEPLSASRRPKMLGSTWKNIFILLYFLNGLVSRLCYAKNTCNSIFVRWPRVRLNLNPAVDGAFSYPACKSACVHDEDPVKAGSSQQCSAFNHKNGPNQFTHHCQIYPKDQVQHIDGYVEADDRYSFYWKYCVDSERTCAGEYAFTFLSDRYMAAQEVIRVYYSKTLEDCLAECLNEKSFLCRSVSFNRTDGGCHLSMQNQLSKPALLKLNNNPNFRIDYYENNCFNIVDSFTFDYKCEKEGIRVFVDSKFPYSGALYGLYDFFTCRVEPKESRKFEYMFPYPTVSKNCSDSIRYKGSEMILEVVLSTDGIEPLYFITPDDLTYQARCPIQIEVVETTNNIEENNIDSTALNVLEKFSTHISFPVKGGIGIGSVKELGESKNKDVLEGHGDDPNFSTLAESTASPTTTREPTTTNPTTTPTTITTTTTKKVTITSPTTTSTTPSTTTSTTTTSTSTTTTPKPTTTPSTTSTTTTKTTTSTSPTPPPTTSTSVLTTTWKAKPPAPEAPVAPPGIGIPPHLRFINENGTLTRQPQPPGNKKPNEAVMFDIFHHGQPAEAVVVGSRITLSFTPYYAIPPAFMHISGCQVEPIASLYEWEKEPLAIVKEGCQSDHVGLVCPPQKTDYGIRVMVEAFRYQSTTQIQYTCLIRVCPFAPCPQTTCPTVEGCPGEQASGLLSPLFNLRSKRDESLAQLRARWAGTPYYQEPLTLPNQPPERMSSTLRQQLMLLGGDHIVRKRLIVVNSEEELQFFVRTGEIPPNQIR</sequence>
<dbReference type="InterPro" id="IPR003609">
    <property type="entry name" value="Pan_app"/>
</dbReference>